<dbReference type="EMBL" id="BSOU01000006">
    <property type="protein sequence ID" value="GLR75810.1"/>
    <property type="molecule type" value="Genomic_DNA"/>
</dbReference>
<gene>
    <name evidence="2" type="primary">mshD</name>
    <name evidence="2" type="ORF">GCM10007855_26840</name>
</gene>
<keyword evidence="3" id="KW-1185">Reference proteome</keyword>
<keyword evidence="1" id="KW-1133">Transmembrane helix</keyword>
<keyword evidence="1" id="KW-0812">Transmembrane</keyword>
<evidence type="ECO:0000256" key="1">
    <source>
        <dbReference type="SAM" id="Phobius"/>
    </source>
</evidence>
<name>A0ABQ6AK18_9GAMM</name>
<keyword evidence="1" id="KW-0472">Membrane</keyword>
<dbReference type="InterPro" id="IPR012902">
    <property type="entry name" value="N_methyl_site"/>
</dbReference>
<dbReference type="Pfam" id="PF07963">
    <property type="entry name" value="N_methyl"/>
    <property type="match status" value="1"/>
</dbReference>
<sequence length="199" mass="21807">MSNMRLKLTYQRGLTLIESIVGIVILGFALSVLISGVFTSSTTSHQATYQVQAAALGHSVMTDILSRQFDQHSDPNGGQYRCGEALSGMTIPSCTLVKNLGRDGAAENSAITFNDVDDFIGCWGALSECSSNTLPSYQLNQLIDTSSADEYKHFTVEINVMYADIDAQNTAITQYKKIIITLYASQYAKYTFSAYRGNY</sequence>
<organism evidence="2 3">
    <name type="scientific">Aliivibrio sifiae</name>
    <dbReference type="NCBI Taxonomy" id="566293"/>
    <lineage>
        <taxon>Bacteria</taxon>
        <taxon>Pseudomonadati</taxon>
        <taxon>Pseudomonadota</taxon>
        <taxon>Gammaproteobacteria</taxon>
        <taxon>Vibrionales</taxon>
        <taxon>Vibrionaceae</taxon>
        <taxon>Aliivibrio</taxon>
    </lineage>
</organism>
<dbReference type="PROSITE" id="PS00409">
    <property type="entry name" value="PROKAR_NTER_METHYL"/>
    <property type="match status" value="1"/>
</dbReference>
<comment type="caution">
    <text evidence="2">The sequence shown here is derived from an EMBL/GenBank/DDBJ whole genome shotgun (WGS) entry which is preliminary data.</text>
</comment>
<evidence type="ECO:0000313" key="2">
    <source>
        <dbReference type="EMBL" id="GLR75810.1"/>
    </source>
</evidence>
<dbReference type="NCBIfam" id="TIGR02532">
    <property type="entry name" value="IV_pilin_GFxxxE"/>
    <property type="match status" value="1"/>
</dbReference>
<dbReference type="Proteomes" id="UP001156660">
    <property type="component" value="Unassembled WGS sequence"/>
</dbReference>
<proteinExistence type="predicted"/>
<reference evidence="3" key="1">
    <citation type="journal article" date="2019" name="Int. J. Syst. Evol. Microbiol.">
        <title>The Global Catalogue of Microorganisms (GCM) 10K type strain sequencing project: providing services to taxonomists for standard genome sequencing and annotation.</title>
        <authorList>
            <consortium name="The Broad Institute Genomics Platform"/>
            <consortium name="The Broad Institute Genome Sequencing Center for Infectious Disease"/>
            <person name="Wu L."/>
            <person name="Ma J."/>
        </authorList>
    </citation>
    <scope>NUCLEOTIDE SEQUENCE [LARGE SCALE GENOMIC DNA]</scope>
    <source>
        <strain evidence="3">NBRC 105001</strain>
    </source>
</reference>
<accession>A0ABQ6AK18</accession>
<feature type="transmembrane region" description="Helical" evidence="1">
    <location>
        <begin position="20"/>
        <end position="38"/>
    </location>
</feature>
<evidence type="ECO:0000313" key="3">
    <source>
        <dbReference type="Proteomes" id="UP001156660"/>
    </source>
</evidence>
<protein>
    <submittedName>
        <fullName evidence="2">MSHA biogenesis protein MshD</fullName>
    </submittedName>
</protein>